<dbReference type="AlphaFoldDB" id="A0AA85IVM7"/>
<reference evidence="2" key="2">
    <citation type="submission" date="2023-11" db="UniProtKB">
        <authorList>
            <consortium name="WormBaseParasite"/>
        </authorList>
    </citation>
    <scope>IDENTIFICATION</scope>
</reference>
<proteinExistence type="predicted"/>
<dbReference type="WBParaSite" id="TREG1_123020.14">
    <property type="protein sequence ID" value="TREG1_123020.14"/>
    <property type="gene ID" value="TREG1_123020"/>
</dbReference>
<evidence type="ECO:0000313" key="2">
    <source>
        <dbReference type="WBParaSite" id="TREG1_123020.14"/>
    </source>
</evidence>
<name>A0AA85IVM7_TRIRE</name>
<sequence length="138" mass="16134">MRELSQFRQYIEGTCLRWCNTVFHVQEKLGNCPNISRSSASTVVSRCLLNRMQRHHIKVFSSNRLHCFGRFINNYFLIHEKKIENNCNCCIGCLSGYFSVDWHNFYIYTIASGCLQNVGGRLLPHIYVFDHSEFCEPA</sequence>
<dbReference type="Proteomes" id="UP000050795">
    <property type="component" value="Unassembled WGS sequence"/>
</dbReference>
<protein>
    <submittedName>
        <fullName evidence="2">Uncharacterized protein</fullName>
    </submittedName>
</protein>
<evidence type="ECO:0000313" key="1">
    <source>
        <dbReference type="Proteomes" id="UP000050795"/>
    </source>
</evidence>
<organism evidence="1 2">
    <name type="scientific">Trichobilharzia regenti</name>
    <name type="common">Nasal bird schistosome</name>
    <dbReference type="NCBI Taxonomy" id="157069"/>
    <lineage>
        <taxon>Eukaryota</taxon>
        <taxon>Metazoa</taxon>
        <taxon>Spiralia</taxon>
        <taxon>Lophotrochozoa</taxon>
        <taxon>Platyhelminthes</taxon>
        <taxon>Trematoda</taxon>
        <taxon>Digenea</taxon>
        <taxon>Strigeidida</taxon>
        <taxon>Schistosomatoidea</taxon>
        <taxon>Schistosomatidae</taxon>
        <taxon>Trichobilharzia</taxon>
    </lineage>
</organism>
<accession>A0AA85IVM7</accession>
<reference evidence="1" key="1">
    <citation type="submission" date="2022-06" db="EMBL/GenBank/DDBJ databases">
        <authorList>
            <person name="Berger JAMES D."/>
            <person name="Berger JAMES D."/>
        </authorList>
    </citation>
    <scope>NUCLEOTIDE SEQUENCE [LARGE SCALE GENOMIC DNA]</scope>
</reference>
<keyword evidence="1" id="KW-1185">Reference proteome</keyword>